<feature type="coiled-coil region" evidence="1">
    <location>
        <begin position="1"/>
        <end position="60"/>
    </location>
</feature>
<name>A0AAV6X626_9LAMI</name>
<comment type="caution">
    <text evidence="2">The sequence shown here is derived from an EMBL/GenBank/DDBJ whole genome shotgun (WGS) entry which is preliminary data.</text>
</comment>
<sequence length="207" mass="23790">MIQEVAELEKKLEKIEEEKIELVNALDESENSLKATQSKICEGENKLEELQKELRAAKEKELLEFQLVAELTVECRELGIELTRTLHETELQQNINSIGELKLKQKDLAVAADKRTECQKTIASLGRQLSSLATLEDFLIDTSNIPGFYRVHSSWALMKNAIWTLQEYQMKKGTTRNHRHSQHHQPTIQLLPRVGMVLGNSFREVRV</sequence>
<gene>
    <name evidence="2" type="ORF">BUALT_Bualt08G0119200</name>
</gene>
<dbReference type="PANTHER" id="PTHR31580:SF5">
    <property type="entry name" value="FILAMENT-LIKE PLANT PROTEIN 1-RELATED"/>
    <property type="match status" value="1"/>
</dbReference>
<keyword evidence="1" id="KW-0175">Coiled coil</keyword>
<evidence type="ECO:0000313" key="2">
    <source>
        <dbReference type="EMBL" id="KAG8378261.1"/>
    </source>
</evidence>
<evidence type="ECO:0000256" key="1">
    <source>
        <dbReference type="SAM" id="Coils"/>
    </source>
</evidence>
<proteinExistence type="predicted"/>
<reference evidence="2" key="1">
    <citation type="submission" date="2019-10" db="EMBL/GenBank/DDBJ databases">
        <authorList>
            <person name="Zhang R."/>
            <person name="Pan Y."/>
            <person name="Wang J."/>
            <person name="Ma R."/>
            <person name="Yu S."/>
        </authorList>
    </citation>
    <scope>NUCLEOTIDE SEQUENCE</scope>
    <source>
        <strain evidence="2">LA-IB0</strain>
        <tissue evidence="2">Leaf</tissue>
    </source>
</reference>
<protein>
    <submittedName>
        <fullName evidence="2">Uncharacterized protein</fullName>
    </submittedName>
</protein>
<dbReference type="AlphaFoldDB" id="A0AAV6X626"/>
<dbReference type="EMBL" id="WHWC01000008">
    <property type="protein sequence ID" value="KAG8378261.1"/>
    <property type="molecule type" value="Genomic_DNA"/>
</dbReference>
<keyword evidence="3" id="KW-1185">Reference proteome</keyword>
<accession>A0AAV6X626</accession>
<organism evidence="2 3">
    <name type="scientific">Buddleja alternifolia</name>
    <dbReference type="NCBI Taxonomy" id="168488"/>
    <lineage>
        <taxon>Eukaryota</taxon>
        <taxon>Viridiplantae</taxon>
        <taxon>Streptophyta</taxon>
        <taxon>Embryophyta</taxon>
        <taxon>Tracheophyta</taxon>
        <taxon>Spermatophyta</taxon>
        <taxon>Magnoliopsida</taxon>
        <taxon>eudicotyledons</taxon>
        <taxon>Gunneridae</taxon>
        <taxon>Pentapetalae</taxon>
        <taxon>asterids</taxon>
        <taxon>lamiids</taxon>
        <taxon>Lamiales</taxon>
        <taxon>Scrophulariaceae</taxon>
        <taxon>Buddlejeae</taxon>
        <taxon>Buddleja</taxon>
    </lineage>
</organism>
<dbReference type="PANTHER" id="PTHR31580">
    <property type="entry name" value="FILAMENT-LIKE PLANT PROTEIN 4"/>
    <property type="match status" value="1"/>
</dbReference>
<dbReference type="Proteomes" id="UP000826271">
    <property type="component" value="Unassembled WGS sequence"/>
</dbReference>
<evidence type="ECO:0000313" key="3">
    <source>
        <dbReference type="Proteomes" id="UP000826271"/>
    </source>
</evidence>